<protein>
    <submittedName>
        <fullName evidence="2">Uncharacterized protein</fullName>
    </submittedName>
</protein>
<dbReference type="EMBL" id="CYZN01000036">
    <property type="protein sequence ID" value="CUO66933.1"/>
    <property type="molecule type" value="Genomic_DNA"/>
</dbReference>
<dbReference type="Proteomes" id="UP000095431">
    <property type="component" value="Unassembled WGS sequence"/>
</dbReference>
<evidence type="ECO:0000256" key="1">
    <source>
        <dbReference type="SAM" id="Coils"/>
    </source>
</evidence>
<dbReference type="AlphaFoldDB" id="A0A174GWJ2"/>
<feature type="coiled-coil region" evidence="1">
    <location>
        <begin position="23"/>
        <end position="64"/>
    </location>
</feature>
<organism evidence="2 3">
    <name type="scientific">Blautia wexlerae</name>
    <dbReference type="NCBI Taxonomy" id="418240"/>
    <lineage>
        <taxon>Bacteria</taxon>
        <taxon>Bacillati</taxon>
        <taxon>Bacillota</taxon>
        <taxon>Clostridia</taxon>
        <taxon>Lachnospirales</taxon>
        <taxon>Lachnospiraceae</taxon>
        <taxon>Blautia</taxon>
    </lineage>
</organism>
<gene>
    <name evidence="2" type="ORF">ERS852478_03521</name>
</gene>
<name>A0A174GWJ2_9FIRM</name>
<accession>A0A174GWJ2</accession>
<proteinExistence type="predicted"/>
<evidence type="ECO:0000313" key="2">
    <source>
        <dbReference type="EMBL" id="CUO66933.1"/>
    </source>
</evidence>
<sequence>MDTKDTRQTYKQYKERQKRIAIKKSYDDKLEQSSNKIEDLYVQLEQIKAALNNQIETRQQIRNEMHREMLRQYNKDNTIEETIELAEKTTCSRDSIREIQNACSTGINVSTVDLDTIDKLIDIEQDICNEIPHTNFISDLLIRRGGHTKFPSEKNDVNEEDDANGT</sequence>
<dbReference type="RefSeq" id="WP_055060660.1">
    <property type="nucleotide sequence ID" value="NZ_BTHH01000036.1"/>
</dbReference>
<keyword evidence="1" id="KW-0175">Coiled coil</keyword>
<evidence type="ECO:0000313" key="3">
    <source>
        <dbReference type="Proteomes" id="UP000095431"/>
    </source>
</evidence>
<reference evidence="2 3" key="1">
    <citation type="submission" date="2015-09" db="EMBL/GenBank/DDBJ databases">
        <authorList>
            <consortium name="Pathogen Informatics"/>
        </authorList>
    </citation>
    <scope>NUCLEOTIDE SEQUENCE [LARGE SCALE GENOMIC DNA]</scope>
    <source>
        <strain evidence="2 3">2789STDY5834863</strain>
    </source>
</reference>